<comment type="caution">
    <text evidence="1">The sequence shown here is derived from an EMBL/GenBank/DDBJ whole genome shotgun (WGS) entry which is preliminary data.</text>
</comment>
<dbReference type="VEuPathDB" id="TriTrypDB:LpyrH10_37_0230"/>
<accession>A0A0M9FPE3</accession>
<dbReference type="Proteomes" id="UP000037923">
    <property type="component" value="Unassembled WGS sequence"/>
</dbReference>
<keyword evidence="2" id="KW-1185">Reference proteome</keyword>
<organism evidence="1 2">
    <name type="scientific">Leptomonas pyrrhocoris</name>
    <name type="common">Firebug parasite</name>
    <dbReference type="NCBI Taxonomy" id="157538"/>
    <lineage>
        <taxon>Eukaryota</taxon>
        <taxon>Discoba</taxon>
        <taxon>Euglenozoa</taxon>
        <taxon>Kinetoplastea</taxon>
        <taxon>Metakinetoplastina</taxon>
        <taxon>Trypanosomatida</taxon>
        <taxon>Trypanosomatidae</taxon>
        <taxon>Leishmaniinae</taxon>
        <taxon>Leptomonas</taxon>
    </lineage>
</organism>
<dbReference type="EMBL" id="LGTL01000037">
    <property type="protein sequence ID" value="KPA73365.1"/>
    <property type="molecule type" value="Genomic_DNA"/>
</dbReference>
<name>A0A0M9FPE3_LEPPY</name>
<dbReference type="RefSeq" id="XP_015651804.1">
    <property type="nucleotide sequence ID" value="XM_015809593.1"/>
</dbReference>
<reference evidence="1 2" key="1">
    <citation type="submission" date="2015-07" db="EMBL/GenBank/DDBJ databases">
        <title>High-quality genome of monoxenous trypanosomatid Leptomonas pyrrhocoris.</title>
        <authorList>
            <person name="Flegontov P."/>
            <person name="Butenko A."/>
            <person name="Firsov S."/>
            <person name="Vlcek C."/>
            <person name="Logacheva M.D."/>
            <person name="Field M."/>
            <person name="Filatov D."/>
            <person name="Flegontova O."/>
            <person name="Gerasimov E."/>
            <person name="Jackson A.P."/>
            <person name="Kelly S."/>
            <person name="Opperdoes F."/>
            <person name="O'Reilly A."/>
            <person name="Votypka J."/>
            <person name="Yurchenko V."/>
            <person name="Lukes J."/>
        </authorList>
    </citation>
    <scope>NUCLEOTIDE SEQUENCE [LARGE SCALE GENOMIC DNA]</scope>
    <source>
        <strain evidence="1">H10</strain>
    </source>
</reference>
<sequence length="83" mass="9161">MAKHKQLSPMVVLVCMYLSSSRRRRRLAERGFCSSSLHQAIEWSSTTTGTSMNACSRRNSASSASSSLIAHCLSTPDSLNLRR</sequence>
<evidence type="ECO:0000313" key="1">
    <source>
        <dbReference type="EMBL" id="KPA73365.1"/>
    </source>
</evidence>
<protein>
    <submittedName>
        <fullName evidence="1">Uncharacterized protein</fullName>
    </submittedName>
</protein>
<gene>
    <name evidence="1" type="ORF">ABB37_09918</name>
</gene>
<evidence type="ECO:0000313" key="2">
    <source>
        <dbReference type="Proteomes" id="UP000037923"/>
    </source>
</evidence>
<proteinExistence type="predicted"/>
<dbReference type="GeneID" id="26910200"/>
<dbReference type="AlphaFoldDB" id="A0A0M9FPE3"/>